<feature type="binding site" evidence="2">
    <location>
        <begin position="12"/>
        <end position="15"/>
    </location>
    <ligand>
        <name>FAD</name>
        <dbReference type="ChEBI" id="CHEBI:57692"/>
    </ligand>
</feature>
<evidence type="ECO:0008006" key="5">
    <source>
        <dbReference type="Google" id="ProtNLM"/>
    </source>
</evidence>
<organism evidence="3 4">
    <name type="scientific">Pseudoteredinibacter isoporae</name>
    <dbReference type="NCBI Taxonomy" id="570281"/>
    <lineage>
        <taxon>Bacteria</taxon>
        <taxon>Pseudomonadati</taxon>
        <taxon>Pseudomonadota</taxon>
        <taxon>Gammaproteobacteria</taxon>
        <taxon>Cellvibrionales</taxon>
        <taxon>Cellvibrionaceae</taxon>
        <taxon>Pseudoteredinibacter</taxon>
    </lineage>
</organism>
<dbReference type="Gene3D" id="3.50.50.60">
    <property type="entry name" value="FAD/NAD(P)-binding domain"/>
    <property type="match status" value="1"/>
</dbReference>
<reference evidence="3 4" key="1">
    <citation type="submission" date="2020-08" db="EMBL/GenBank/DDBJ databases">
        <title>Genomic Encyclopedia of Type Strains, Phase IV (KMG-IV): sequencing the most valuable type-strain genomes for metagenomic binning, comparative biology and taxonomic classification.</title>
        <authorList>
            <person name="Goeker M."/>
        </authorList>
    </citation>
    <scope>NUCLEOTIDE SEQUENCE [LARGE SCALE GENOMIC DNA]</scope>
    <source>
        <strain evidence="3 4">DSM 22368</strain>
    </source>
</reference>
<comment type="caution">
    <text evidence="3">The sequence shown here is derived from an EMBL/GenBank/DDBJ whole genome shotgun (WGS) entry which is preliminary data.</text>
</comment>
<dbReference type="InterPro" id="IPR033856">
    <property type="entry name" value="Trp_halogen"/>
</dbReference>
<keyword evidence="4" id="KW-1185">Reference proteome</keyword>
<evidence type="ECO:0000256" key="2">
    <source>
        <dbReference type="PIRSR" id="PIRSR011396-2"/>
    </source>
</evidence>
<proteinExistence type="predicted"/>
<feature type="active site" evidence="1">
    <location>
        <position position="77"/>
    </location>
</feature>
<dbReference type="SUPFAM" id="SSF51905">
    <property type="entry name" value="FAD/NAD(P)-binding domain"/>
    <property type="match status" value="1"/>
</dbReference>
<evidence type="ECO:0000313" key="3">
    <source>
        <dbReference type="EMBL" id="MBB6520022.1"/>
    </source>
</evidence>
<dbReference type="InterPro" id="IPR050816">
    <property type="entry name" value="Flavin-dep_Halogenase_NPB"/>
</dbReference>
<dbReference type="PANTHER" id="PTHR43747:SF4">
    <property type="entry name" value="FLAVIN-DEPENDENT TRYPTOPHAN HALOGENASE"/>
    <property type="match status" value="1"/>
</dbReference>
<protein>
    <recommendedName>
        <fullName evidence="5">Tryptophan halogenase</fullName>
    </recommendedName>
</protein>
<keyword evidence="2" id="KW-0274">FAD</keyword>
<dbReference type="Proteomes" id="UP000528457">
    <property type="component" value="Unassembled WGS sequence"/>
</dbReference>
<gene>
    <name evidence="3" type="ORF">HNR48_000300</name>
</gene>
<dbReference type="RefSeq" id="WP_166852505.1">
    <property type="nucleotide sequence ID" value="NZ_JAAONY010000001.1"/>
</dbReference>
<feature type="binding site" evidence="2">
    <location>
        <position position="77"/>
    </location>
    <ligand>
        <name>7-chloro-L-tryptophan</name>
        <dbReference type="ChEBI" id="CHEBI:58713"/>
    </ligand>
</feature>
<dbReference type="PANTHER" id="PTHR43747">
    <property type="entry name" value="FAD-BINDING PROTEIN"/>
    <property type="match status" value="1"/>
</dbReference>
<dbReference type="InterPro" id="IPR006905">
    <property type="entry name" value="Flavin_halogenase"/>
</dbReference>
<accession>A0A7X0MWN7</accession>
<dbReference type="InterPro" id="IPR036188">
    <property type="entry name" value="FAD/NAD-bd_sf"/>
</dbReference>
<dbReference type="PIRSF" id="PIRSF011396">
    <property type="entry name" value="Trp_halogenase"/>
    <property type="match status" value="1"/>
</dbReference>
<feature type="binding site" evidence="2">
    <location>
        <position position="333"/>
    </location>
    <ligand>
        <name>FAD</name>
        <dbReference type="ChEBI" id="CHEBI:57692"/>
    </ligand>
</feature>
<evidence type="ECO:0000313" key="4">
    <source>
        <dbReference type="Proteomes" id="UP000528457"/>
    </source>
</evidence>
<dbReference type="EMBL" id="JACHHT010000001">
    <property type="protein sequence ID" value="MBB6520022.1"/>
    <property type="molecule type" value="Genomic_DNA"/>
</dbReference>
<keyword evidence="2" id="KW-0547">Nucleotide-binding</keyword>
<name>A0A7X0MWN7_9GAMM</name>
<dbReference type="GO" id="GO:0004497">
    <property type="term" value="F:monooxygenase activity"/>
    <property type="evidence" value="ECO:0007669"/>
    <property type="project" value="InterPro"/>
</dbReference>
<dbReference type="InParanoid" id="A0A7X0MWN7"/>
<keyword evidence="2" id="KW-0285">Flavoprotein</keyword>
<sequence>MGETLKFVIVGGGTAGWMCASLLQHHFSDTAEILLVESESRGIIGVGEGSTPSLKRFFETLNIPEQEWMPKCNASYKCGIRFPGWLSDPKESYFHPFYSQADHSCALKFFRNCQLRRAGWNIPSHPDQFFISSEIGRLGLSPLSEHEAFAQFDYGYHFDAHLLAEFLASVCVERGVIHKKLDIGQVHCTAAGKIESLISECGEKISGDVFFDASGFKRLLCIEAQGTAFLDYSRYLINNAAVAMPCPLPAEQDIPSETLSEAMPFGWRWQIPLQSRVGNGYVFNRDYLNHEEAHLALSKIIEVDPNTTKALKLNWTPGRLENNWRENCVAIGLSQGFLEPLEAAMLHTIQDTIESFIECFKQGNFSGEYRHRHNQRINDLIDGTRDYIQGHYVLNTRSDTQYWRDAREACEVSDDLQALLERWKSNEVFETAMQEHRRRQVYRRTSWYCLFSGMAHFPKAQRTPEGDMDEYCKKLQTMRDLGLGTFTPHRAALEQQGPRHIK</sequence>
<dbReference type="GO" id="GO:0000166">
    <property type="term" value="F:nucleotide binding"/>
    <property type="evidence" value="ECO:0007669"/>
    <property type="project" value="UniProtKB-KW"/>
</dbReference>
<dbReference type="Pfam" id="PF04820">
    <property type="entry name" value="Trp_halogenase"/>
    <property type="match status" value="1"/>
</dbReference>
<feature type="binding site" evidence="2">
    <location>
        <position position="342"/>
    </location>
    <ligand>
        <name>L-tryptophan</name>
        <dbReference type="ChEBI" id="CHEBI:57912"/>
    </ligand>
</feature>
<evidence type="ECO:0000256" key="1">
    <source>
        <dbReference type="PIRSR" id="PIRSR011396-1"/>
    </source>
</evidence>
<dbReference type="AlphaFoldDB" id="A0A7X0MWN7"/>